<dbReference type="InParanoid" id="F2UDW0"/>
<evidence type="ECO:0000256" key="3">
    <source>
        <dbReference type="ARBA" id="ARBA00004972"/>
    </source>
</evidence>
<evidence type="ECO:0000256" key="5">
    <source>
        <dbReference type="ARBA" id="ARBA00022714"/>
    </source>
</evidence>
<sequence length="488" mass="55892">MGVQQKRTRVCTHCLFTGVHCLPKLTHDTALAWTDCTARRNGKMGVVTTAVAQLADMLPQSETVQREWEAVVGEAGVVVDTVMGSRLLFWTVVLTAVYLVYRLLFVPARYRRRMHDVGYLMEPDQSRVERANEVRRRRLTGDLPPVYPNGWFQLCFSRDLKPGSAKQVHILGKEFAVFRTESGKVGCLDAYCTHLGANLAAGGMVVGETLHCPFHGWKFNCEGKCTDIPYSKSKIPEQAHTTSYHVHEVNGHVLLWFDAEDRDPTWYPPELKKINNGWWWSGFTRHYLNCHIQEVPENGADVAHLHYLHGPGLLSGTDLRDTHSSRFEFVKHNWYASWAPVEEPGKKHLSVLNLVHRLSIFGHELPVMDIKLTATQVGPGLVYLEWSSFFGTGVFVQTLTPVEPLYQELTHTIYSSFTVPQIVSKFYLIGEAKQVERDVMVWNNKMYRKNPVLVKEDKLIAQHRRWYSQFYSENSPTLSFKKDDDLSW</sequence>
<evidence type="ECO:0000256" key="13">
    <source>
        <dbReference type="ARBA" id="ARBA00025729"/>
    </source>
</evidence>
<dbReference type="Pfam" id="PF19298">
    <property type="entry name" value="KshA_C"/>
    <property type="match status" value="1"/>
</dbReference>
<comment type="catalytic activity">
    <reaction evidence="15">
        <text>cholesterol + NADH + O2 + H(+) = 7-dehydrocholesterol + NAD(+) + 2 H2O</text>
        <dbReference type="Rhea" id="RHEA:51644"/>
        <dbReference type="ChEBI" id="CHEBI:15377"/>
        <dbReference type="ChEBI" id="CHEBI:15378"/>
        <dbReference type="ChEBI" id="CHEBI:15379"/>
        <dbReference type="ChEBI" id="CHEBI:16113"/>
        <dbReference type="ChEBI" id="CHEBI:17759"/>
        <dbReference type="ChEBI" id="CHEBI:57540"/>
        <dbReference type="ChEBI" id="CHEBI:57945"/>
        <dbReference type="EC" id="1.14.19.21"/>
    </reaction>
    <physiologicalReaction direction="left-to-right" evidence="15">
        <dbReference type="Rhea" id="RHEA:51645"/>
    </physiologicalReaction>
</comment>
<dbReference type="GO" id="GO:0005737">
    <property type="term" value="C:cytoplasm"/>
    <property type="evidence" value="ECO:0007669"/>
    <property type="project" value="TreeGrafter"/>
</dbReference>
<dbReference type="GO" id="GO:0008203">
    <property type="term" value="P:cholesterol metabolic process"/>
    <property type="evidence" value="ECO:0007669"/>
    <property type="project" value="InterPro"/>
</dbReference>
<organism evidence="20">
    <name type="scientific">Salpingoeca rosetta (strain ATCC 50818 / BSB-021)</name>
    <dbReference type="NCBI Taxonomy" id="946362"/>
    <lineage>
        <taxon>Eukaryota</taxon>
        <taxon>Choanoflagellata</taxon>
        <taxon>Craspedida</taxon>
        <taxon>Salpingoecidae</taxon>
        <taxon>Salpingoeca</taxon>
    </lineage>
</organism>
<comment type="pathway">
    <text evidence="3">Hormone biosynthesis.</text>
</comment>
<dbReference type="PROSITE" id="PS51296">
    <property type="entry name" value="RIESKE"/>
    <property type="match status" value="1"/>
</dbReference>
<name>F2UDW0_SALR5</name>
<dbReference type="Proteomes" id="UP000007799">
    <property type="component" value="Unassembled WGS sequence"/>
</dbReference>
<dbReference type="Gene3D" id="2.102.10.10">
    <property type="entry name" value="Rieske [2Fe-2S] iron-sulphur domain"/>
    <property type="match status" value="1"/>
</dbReference>
<keyword evidence="6" id="KW-0479">Metal-binding</keyword>
<evidence type="ECO:0000313" key="20">
    <source>
        <dbReference type="Proteomes" id="UP000007799"/>
    </source>
</evidence>
<proteinExistence type="inferred from homology"/>
<comment type="catalytic activity">
    <reaction evidence="16">
        <text>cholesterol + NADPH + O2 + H(+) = 7-dehydrocholesterol + NADP(+) + 2 H2O</text>
        <dbReference type="Rhea" id="RHEA:45024"/>
        <dbReference type="ChEBI" id="CHEBI:15377"/>
        <dbReference type="ChEBI" id="CHEBI:15378"/>
        <dbReference type="ChEBI" id="CHEBI:15379"/>
        <dbReference type="ChEBI" id="CHEBI:16113"/>
        <dbReference type="ChEBI" id="CHEBI:17759"/>
        <dbReference type="ChEBI" id="CHEBI:57783"/>
        <dbReference type="ChEBI" id="CHEBI:58349"/>
        <dbReference type="EC" id="1.14.19.21"/>
    </reaction>
    <physiologicalReaction direction="left-to-right" evidence="16">
        <dbReference type="Rhea" id="RHEA:45025"/>
    </physiologicalReaction>
</comment>
<evidence type="ECO:0000256" key="1">
    <source>
        <dbReference type="ARBA" id="ARBA00001962"/>
    </source>
</evidence>
<keyword evidence="10" id="KW-0411">Iron-sulfur</keyword>
<dbReference type="PANTHER" id="PTHR21266">
    <property type="entry name" value="IRON-SULFUR DOMAIN CONTAINING PROTEIN"/>
    <property type="match status" value="1"/>
</dbReference>
<keyword evidence="5" id="KW-0001">2Fe-2S</keyword>
<feature type="domain" description="Rieske" evidence="18">
    <location>
        <begin position="152"/>
        <end position="255"/>
    </location>
</feature>
<dbReference type="InterPro" id="IPR036922">
    <property type="entry name" value="Rieske_2Fe-2S_sf"/>
</dbReference>
<feature type="transmembrane region" description="Helical" evidence="17">
    <location>
        <begin position="87"/>
        <end position="105"/>
    </location>
</feature>
<dbReference type="InterPro" id="IPR045605">
    <property type="entry name" value="KshA-like_C"/>
</dbReference>
<dbReference type="GO" id="GO:0051537">
    <property type="term" value="F:2 iron, 2 sulfur cluster binding"/>
    <property type="evidence" value="ECO:0007669"/>
    <property type="project" value="UniProtKB-KW"/>
</dbReference>
<dbReference type="GeneID" id="16073021"/>
<evidence type="ECO:0000313" key="19">
    <source>
        <dbReference type="EMBL" id="EGD74810.1"/>
    </source>
</evidence>
<dbReference type="InterPro" id="IPR017941">
    <property type="entry name" value="Rieske_2Fe-2S"/>
</dbReference>
<evidence type="ECO:0000256" key="6">
    <source>
        <dbReference type="ARBA" id="ARBA00022723"/>
    </source>
</evidence>
<keyword evidence="9" id="KW-0408">Iron</keyword>
<dbReference type="GO" id="GO:0016020">
    <property type="term" value="C:membrane"/>
    <property type="evidence" value="ECO:0007669"/>
    <property type="project" value="UniProtKB-SubCell"/>
</dbReference>
<evidence type="ECO:0000256" key="4">
    <source>
        <dbReference type="ARBA" id="ARBA00022692"/>
    </source>
</evidence>
<dbReference type="AlphaFoldDB" id="F2UDW0"/>
<gene>
    <name evidence="19" type="ORF">PTSG_07043</name>
</gene>
<evidence type="ECO:0000256" key="15">
    <source>
        <dbReference type="ARBA" id="ARBA00047853"/>
    </source>
</evidence>
<dbReference type="STRING" id="946362.F2UDW0"/>
<keyword evidence="11 17" id="KW-0472">Membrane</keyword>
<dbReference type="SUPFAM" id="SSF55961">
    <property type="entry name" value="Bet v1-like"/>
    <property type="match status" value="1"/>
</dbReference>
<dbReference type="UniPathway" id="UPA01020"/>
<dbReference type="OrthoDB" id="426882at2759"/>
<keyword evidence="20" id="KW-1185">Reference proteome</keyword>
<dbReference type="GO" id="GO:0170056">
    <property type="term" value="F:cholesterol 7-desaturase [NAD(P)H] activity"/>
    <property type="evidence" value="ECO:0007669"/>
    <property type="project" value="UniProtKB-EC"/>
</dbReference>
<evidence type="ECO:0000256" key="7">
    <source>
        <dbReference type="ARBA" id="ARBA00022989"/>
    </source>
</evidence>
<comment type="pathway">
    <text evidence="12">Steroid hormone biosynthesis; dafachronic acid biosynthesis.</text>
</comment>
<keyword evidence="4 17" id="KW-0812">Transmembrane</keyword>
<evidence type="ECO:0000256" key="9">
    <source>
        <dbReference type="ARBA" id="ARBA00023004"/>
    </source>
</evidence>
<evidence type="ECO:0000256" key="17">
    <source>
        <dbReference type="SAM" id="Phobius"/>
    </source>
</evidence>
<evidence type="ECO:0000256" key="11">
    <source>
        <dbReference type="ARBA" id="ARBA00023136"/>
    </source>
</evidence>
<evidence type="ECO:0000256" key="10">
    <source>
        <dbReference type="ARBA" id="ARBA00023014"/>
    </source>
</evidence>
<dbReference type="CDD" id="cd03469">
    <property type="entry name" value="Rieske_RO_Alpha_N"/>
    <property type="match status" value="1"/>
</dbReference>
<reference evidence="19" key="1">
    <citation type="submission" date="2009-08" db="EMBL/GenBank/DDBJ databases">
        <title>Annotation of Salpingoeca rosetta.</title>
        <authorList>
            <consortium name="The Broad Institute Genome Sequencing Platform"/>
            <person name="Russ C."/>
            <person name="Cuomo C."/>
            <person name="Burger G."/>
            <person name="Gray M.W."/>
            <person name="Holland P.W.H."/>
            <person name="King N."/>
            <person name="Lang F.B.F."/>
            <person name="Roger A.J."/>
            <person name="Ruiz-Trillo I."/>
            <person name="Young S.K."/>
            <person name="Zeng Q."/>
            <person name="Gargeya S."/>
            <person name="Alvarado L."/>
            <person name="Berlin A."/>
            <person name="Chapman S.B."/>
            <person name="Chen Z."/>
            <person name="Freedman E."/>
            <person name="Gellesch M."/>
            <person name="Goldberg J."/>
            <person name="Griggs A."/>
            <person name="Gujja S."/>
            <person name="Heilman E."/>
            <person name="Heiman D."/>
            <person name="Howarth C."/>
            <person name="Mehta T."/>
            <person name="Neiman D."/>
            <person name="Pearson M."/>
            <person name="Roberts A."/>
            <person name="Saif S."/>
            <person name="Shea T."/>
            <person name="Shenoy N."/>
            <person name="Sisk P."/>
            <person name="Stolte C."/>
            <person name="Sykes S."/>
            <person name="White J."/>
            <person name="Yandava C."/>
            <person name="Haas B."/>
            <person name="Nusbaum C."/>
            <person name="Birren B."/>
        </authorList>
    </citation>
    <scope>NUCLEOTIDE SEQUENCE [LARGE SCALE GENOMIC DNA]</scope>
    <source>
        <strain evidence="19">ATCC 50818</strain>
    </source>
</reference>
<dbReference type="RefSeq" id="XP_004992455.1">
    <property type="nucleotide sequence ID" value="XM_004992398.1"/>
</dbReference>
<evidence type="ECO:0000256" key="14">
    <source>
        <dbReference type="ARBA" id="ARBA00026095"/>
    </source>
</evidence>
<dbReference type="KEGG" id="sre:PTSG_07043"/>
<dbReference type="InterPro" id="IPR050584">
    <property type="entry name" value="Cholesterol_7-desaturase"/>
</dbReference>
<dbReference type="GO" id="GO:0046872">
    <property type="term" value="F:metal ion binding"/>
    <property type="evidence" value="ECO:0007669"/>
    <property type="project" value="UniProtKB-KW"/>
</dbReference>
<evidence type="ECO:0000256" key="16">
    <source>
        <dbReference type="ARBA" id="ARBA00049548"/>
    </source>
</evidence>
<comment type="cofactor">
    <cofactor evidence="1">
        <name>Fe cation</name>
        <dbReference type="ChEBI" id="CHEBI:24875"/>
    </cofactor>
</comment>
<dbReference type="EMBL" id="GL832970">
    <property type="protein sequence ID" value="EGD74810.1"/>
    <property type="molecule type" value="Genomic_DNA"/>
</dbReference>
<keyword evidence="7 17" id="KW-1133">Transmembrane helix</keyword>
<protein>
    <recommendedName>
        <fullName evidence="14">cholesterol 7-desaturase</fullName>
        <ecNumber evidence="14">1.14.19.21</ecNumber>
    </recommendedName>
</protein>
<dbReference type="OMA" id="AVYQMRR"/>
<evidence type="ECO:0000256" key="8">
    <source>
        <dbReference type="ARBA" id="ARBA00023002"/>
    </source>
</evidence>
<evidence type="ECO:0000256" key="2">
    <source>
        <dbReference type="ARBA" id="ARBA00004370"/>
    </source>
</evidence>
<dbReference type="Gene3D" id="3.90.380.10">
    <property type="entry name" value="Naphthalene 1,2-dioxygenase Alpha Subunit, Chain A, domain 1"/>
    <property type="match status" value="1"/>
</dbReference>
<dbReference type="Pfam" id="PF00355">
    <property type="entry name" value="Rieske"/>
    <property type="match status" value="1"/>
</dbReference>
<dbReference type="eggNOG" id="ENOG502QS20">
    <property type="taxonomic scope" value="Eukaryota"/>
</dbReference>
<comment type="similarity">
    <text evidence="13">Belongs to the cholesterol 7-desaturase family.</text>
</comment>
<accession>F2UDW0</accession>
<dbReference type="EC" id="1.14.19.21" evidence="14"/>
<comment type="subcellular location">
    <subcellularLocation>
        <location evidence="2">Membrane</location>
    </subcellularLocation>
</comment>
<evidence type="ECO:0000256" key="12">
    <source>
        <dbReference type="ARBA" id="ARBA00025712"/>
    </source>
</evidence>
<keyword evidence="8" id="KW-0560">Oxidoreductase</keyword>
<evidence type="ECO:0000259" key="18">
    <source>
        <dbReference type="PROSITE" id="PS51296"/>
    </source>
</evidence>
<dbReference type="SUPFAM" id="SSF50022">
    <property type="entry name" value="ISP domain"/>
    <property type="match status" value="1"/>
</dbReference>
<dbReference type="PANTHER" id="PTHR21266:SF32">
    <property type="entry name" value="CHOLESTEROL 7-DESATURASE NVD"/>
    <property type="match status" value="1"/>
</dbReference>